<accession>A0A2A2MI11</accession>
<dbReference type="AlphaFoldDB" id="A0A2A2MI11"/>
<protein>
    <submittedName>
        <fullName evidence="9">Purine permease</fullName>
    </submittedName>
</protein>
<dbReference type="GeneID" id="69638125"/>
<dbReference type="NCBIfam" id="TIGR03173">
    <property type="entry name" value="pbuX"/>
    <property type="match status" value="1"/>
</dbReference>
<keyword evidence="4" id="KW-1003">Cell membrane</keyword>
<dbReference type="PANTHER" id="PTHR42810:SF4">
    <property type="entry name" value="URIC ACID TRANSPORTER UACT"/>
    <property type="match status" value="1"/>
</dbReference>
<evidence type="ECO:0000256" key="7">
    <source>
        <dbReference type="ARBA" id="ARBA00023136"/>
    </source>
</evidence>
<feature type="transmembrane region" description="Helical" evidence="8">
    <location>
        <begin position="94"/>
        <end position="113"/>
    </location>
</feature>
<keyword evidence="7 8" id="KW-0472">Membrane</keyword>
<organism evidence="9 10">
    <name type="scientific">Hafnia paralvei</name>
    <dbReference type="NCBI Taxonomy" id="546367"/>
    <lineage>
        <taxon>Bacteria</taxon>
        <taxon>Pseudomonadati</taxon>
        <taxon>Pseudomonadota</taxon>
        <taxon>Gammaproteobacteria</taxon>
        <taxon>Enterobacterales</taxon>
        <taxon>Hafniaceae</taxon>
        <taxon>Hafnia</taxon>
    </lineage>
</organism>
<feature type="transmembrane region" description="Helical" evidence="8">
    <location>
        <begin position="146"/>
        <end position="168"/>
    </location>
</feature>
<dbReference type="InterPro" id="IPR006042">
    <property type="entry name" value="Xan_ur_permease"/>
</dbReference>
<dbReference type="InterPro" id="IPR017588">
    <property type="entry name" value="UacT-like"/>
</dbReference>
<evidence type="ECO:0000313" key="9">
    <source>
        <dbReference type="EMBL" id="PAV98469.1"/>
    </source>
</evidence>
<comment type="caution">
    <text evidence="9">The sequence shown here is derived from an EMBL/GenBank/DDBJ whole genome shotgun (WGS) entry which is preliminary data.</text>
</comment>
<feature type="transmembrane region" description="Helical" evidence="8">
    <location>
        <begin position="361"/>
        <end position="382"/>
    </location>
</feature>
<sequence>MSVINPNLKIEHSKIEPVVDEVERRLPIAQLFTLGLQHVLVMYAGAVAVPLVIGGSLGLPKEQIAFLISSDLFCCGVVTLLQCLGIGRFAGIRLPVIMSVTFAAVTPMLAIGADPNIGLTGIFGATIASGIIATLLVPVIGRLMPLFPTVVTGVVITSIGISIMQVGIDWAAGGKGNPDYGSPIYIGTSLLVLVFILLVTRFAKGFLCNISVLLGILFGFAIAFMMGKVSFAGLGNAAWFAPIKPFAFGWPTFEPVSIITLTVIMLITFIESMGMFLALGDIVGRPAKQQDIIRGLRVDGIGTVIGGLFNSFPHTSFSQNVGLVSVTGVSSRWVCVMSGGILIVFGLIPKMALIVASIPQFVLGGAGIVMFGMVLATGIRILSRANYSTNRYNLYIVAISLGIGMIPTVSHDFFSQLPAAIQPLLHSGILLATVCAVSLNLYFNGYHPDNEIDDTEVKKITLAKAIKEKTV</sequence>
<feature type="transmembrane region" description="Helical" evidence="8">
    <location>
        <begin position="31"/>
        <end position="53"/>
    </location>
</feature>
<reference evidence="9 10" key="1">
    <citation type="submission" date="2017-08" db="EMBL/GenBank/DDBJ databases">
        <title>Draft Genome Sequence of Hafnia alvei CITHA-6 Isolated from Raw Bovine Milk.</title>
        <authorList>
            <person name="Culligan E.P."/>
            <person name="Mcsweeney A."/>
            <person name="O'Doherty C."/>
            <person name="Gleeson E."/>
            <person name="O'Riordan D."/>
            <person name="Sleator R.D."/>
        </authorList>
    </citation>
    <scope>NUCLEOTIDE SEQUENCE [LARGE SCALE GENOMIC DNA]</scope>
    <source>
        <strain evidence="9 10">CITHA-6</strain>
    </source>
</reference>
<feature type="transmembrane region" description="Helical" evidence="8">
    <location>
        <begin position="258"/>
        <end position="279"/>
    </location>
</feature>
<comment type="similarity">
    <text evidence="2">Belongs to the nucleobase:cation symporter-2 (NCS2) (TC 2.A.40) family.</text>
</comment>
<keyword evidence="6 8" id="KW-1133">Transmembrane helix</keyword>
<keyword evidence="5 8" id="KW-0812">Transmembrane</keyword>
<name>A0A2A2MI11_9GAMM</name>
<dbReference type="Pfam" id="PF00860">
    <property type="entry name" value="Xan_ur_permease"/>
    <property type="match status" value="1"/>
</dbReference>
<feature type="transmembrane region" description="Helical" evidence="8">
    <location>
        <begin position="65"/>
        <end position="87"/>
    </location>
</feature>
<evidence type="ECO:0000256" key="6">
    <source>
        <dbReference type="ARBA" id="ARBA00022989"/>
    </source>
</evidence>
<dbReference type="PROSITE" id="PS01116">
    <property type="entry name" value="XANTH_URACIL_PERMASE"/>
    <property type="match status" value="1"/>
</dbReference>
<dbReference type="PANTHER" id="PTHR42810">
    <property type="entry name" value="PURINE PERMEASE C1399.01C-RELATED"/>
    <property type="match status" value="1"/>
</dbReference>
<evidence type="ECO:0000256" key="8">
    <source>
        <dbReference type="SAM" id="Phobius"/>
    </source>
</evidence>
<evidence type="ECO:0000256" key="5">
    <source>
        <dbReference type="ARBA" id="ARBA00022692"/>
    </source>
</evidence>
<dbReference type="OrthoDB" id="9805749at2"/>
<evidence type="ECO:0000256" key="3">
    <source>
        <dbReference type="ARBA" id="ARBA00022448"/>
    </source>
</evidence>
<dbReference type="NCBIfam" id="TIGR00801">
    <property type="entry name" value="ncs2"/>
    <property type="match status" value="1"/>
</dbReference>
<evidence type="ECO:0000256" key="4">
    <source>
        <dbReference type="ARBA" id="ARBA00022475"/>
    </source>
</evidence>
<dbReference type="GO" id="GO:0005886">
    <property type="term" value="C:plasma membrane"/>
    <property type="evidence" value="ECO:0007669"/>
    <property type="project" value="UniProtKB-SubCell"/>
</dbReference>
<feature type="transmembrane region" description="Helical" evidence="8">
    <location>
        <begin position="394"/>
        <end position="414"/>
    </location>
</feature>
<feature type="transmembrane region" description="Helical" evidence="8">
    <location>
        <begin position="206"/>
        <end position="226"/>
    </location>
</feature>
<dbReference type="InterPro" id="IPR006043">
    <property type="entry name" value="NCS2"/>
</dbReference>
<dbReference type="KEGG" id="hpar:AL518_17335"/>
<proteinExistence type="inferred from homology"/>
<feature type="transmembrane region" description="Helical" evidence="8">
    <location>
        <begin position="119"/>
        <end position="139"/>
    </location>
</feature>
<keyword evidence="3" id="KW-0813">Transport</keyword>
<dbReference type="RefSeq" id="WP_039188795.1">
    <property type="nucleotide sequence ID" value="NZ_CAUFSP010000003.1"/>
</dbReference>
<evidence type="ECO:0000256" key="1">
    <source>
        <dbReference type="ARBA" id="ARBA00004651"/>
    </source>
</evidence>
<evidence type="ECO:0000256" key="2">
    <source>
        <dbReference type="ARBA" id="ARBA00008821"/>
    </source>
</evidence>
<dbReference type="NCBIfam" id="NF037981">
    <property type="entry name" value="NCS2_1"/>
    <property type="match status" value="1"/>
</dbReference>
<keyword evidence="10" id="KW-1185">Reference proteome</keyword>
<dbReference type="Proteomes" id="UP000218796">
    <property type="component" value="Unassembled WGS sequence"/>
</dbReference>
<feature type="transmembrane region" description="Helical" evidence="8">
    <location>
        <begin position="180"/>
        <end position="199"/>
    </location>
</feature>
<feature type="transmembrane region" description="Helical" evidence="8">
    <location>
        <begin position="420"/>
        <end position="443"/>
    </location>
</feature>
<feature type="transmembrane region" description="Helical" evidence="8">
    <location>
        <begin position="333"/>
        <end position="355"/>
    </location>
</feature>
<comment type="subcellular location">
    <subcellularLocation>
        <location evidence="1">Cell membrane</location>
        <topology evidence="1">Multi-pass membrane protein</topology>
    </subcellularLocation>
</comment>
<dbReference type="EMBL" id="NQMS01000001">
    <property type="protein sequence ID" value="PAV98469.1"/>
    <property type="molecule type" value="Genomic_DNA"/>
</dbReference>
<dbReference type="GO" id="GO:0042907">
    <property type="term" value="F:xanthine transmembrane transporter activity"/>
    <property type="evidence" value="ECO:0007669"/>
    <property type="project" value="TreeGrafter"/>
</dbReference>
<evidence type="ECO:0000313" key="10">
    <source>
        <dbReference type="Proteomes" id="UP000218796"/>
    </source>
</evidence>
<gene>
    <name evidence="9" type="ORF">CJD50_03085</name>
</gene>